<dbReference type="Gene3D" id="3.40.50.10810">
    <property type="entry name" value="Tandem AAA-ATPase domain"/>
    <property type="match status" value="1"/>
</dbReference>
<sequence length="263" mass="29224">MNEESPSGNSIIESKAIPNRKRKETAAVPDPSIVDEDILVHSDHSMGIHSASKMLERNLDESPLCARVTGNDGVSDLIYCHGQALLLSSVVLVPLSTLPNWLAELSLWAPHLNVVEYHGGAKARDIIRQYEWHATRSSKPTKSYKFNVLLTTYEIVLADASYLCNVPWESNISYVSFDLDGNFPTSVTDPQPIGKVGMCFHPEQDRIITVRECACSQGFMDSYVFCGNIQNKHRQIGNAVPPPLAYALGRKLKEVIDMNRHSC</sequence>
<comment type="caution">
    <text evidence="10">The sequence shown here is derived from an EMBL/GenBank/DDBJ whole genome shotgun (WGS) entry which is preliminary data.</text>
</comment>
<gene>
    <name evidence="10" type="ORF">FCM35_KLT01478</name>
</gene>
<dbReference type="SUPFAM" id="SSF53335">
    <property type="entry name" value="S-adenosyl-L-methionine-dependent methyltransferases"/>
    <property type="match status" value="1"/>
</dbReference>
<evidence type="ECO:0000256" key="3">
    <source>
        <dbReference type="ARBA" id="ARBA00022603"/>
    </source>
</evidence>
<name>A0A833R9J9_9POAL</name>
<comment type="subcellular location">
    <subcellularLocation>
        <location evidence="1">Nucleus</location>
    </subcellularLocation>
</comment>
<dbReference type="InterPro" id="IPR050390">
    <property type="entry name" value="C5-Methyltransferase"/>
</dbReference>
<protein>
    <recommendedName>
        <fullName evidence="2">DNA (cytosine-5-)-methyltransferase</fullName>
        <ecNumber evidence="2">2.1.1.37</ecNumber>
    </recommendedName>
</protein>
<dbReference type="PROSITE" id="PS00095">
    <property type="entry name" value="C5_MTASE_2"/>
    <property type="match status" value="1"/>
</dbReference>
<evidence type="ECO:0000256" key="4">
    <source>
        <dbReference type="ARBA" id="ARBA00022679"/>
    </source>
</evidence>
<dbReference type="PANTHER" id="PTHR10629:SF52">
    <property type="entry name" value="DNA (CYTOSINE-5)-METHYLTRANSFERASE 1"/>
    <property type="match status" value="1"/>
</dbReference>
<evidence type="ECO:0000313" key="10">
    <source>
        <dbReference type="EMBL" id="KAF3333787.1"/>
    </source>
</evidence>
<keyword evidence="8" id="KW-0539">Nucleus</keyword>
<dbReference type="EMBL" id="SWLB01000010">
    <property type="protein sequence ID" value="KAF3333787.1"/>
    <property type="molecule type" value="Genomic_DNA"/>
</dbReference>
<dbReference type="Pfam" id="PF00145">
    <property type="entry name" value="DNA_methylase"/>
    <property type="match status" value="1"/>
</dbReference>
<dbReference type="Proteomes" id="UP000623129">
    <property type="component" value="Unassembled WGS sequence"/>
</dbReference>
<dbReference type="GO" id="GO:0032259">
    <property type="term" value="P:methylation"/>
    <property type="evidence" value="ECO:0007669"/>
    <property type="project" value="UniProtKB-KW"/>
</dbReference>
<dbReference type="GO" id="GO:0005634">
    <property type="term" value="C:nucleus"/>
    <property type="evidence" value="ECO:0007669"/>
    <property type="project" value="UniProtKB-SubCell"/>
</dbReference>
<evidence type="ECO:0000256" key="9">
    <source>
        <dbReference type="SAM" id="MobiDB-lite"/>
    </source>
</evidence>
<dbReference type="SUPFAM" id="SSF52540">
    <property type="entry name" value="P-loop containing nucleoside triphosphate hydrolases"/>
    <property type="match status" value="1"/>
</dbReference>
<dbReference type="InterPro" id="IPR027417">
    <property type="entry name" value="P-loop_NTPase"/>
</dbReference>
<evidence type="ECO:0000256" key="1">
    <source>
        <dbReference type="ARBA" id="ARBA00004123"/>
    </source>
</evidence>
<dbReference type="InterPro" id="IPR029063">
    <property type="entry name" value="SAM-dependent_MTases_sf"/>
</dbReference>
<dbReference type="FunFam" id="3.40.50.150:FF:000108">
    <property type="entry name" value="DNA (cytosine-5)-methyltransferase"/>
    <property type="match status" value="1"/>
</dbReference>
<keyword evidence="5" id="KW-0949">S-adenosyl-L-methionine</keyword>
<dbReference type="AlphaFoldDB" id="A0A833R9J9"/>
<reference evidence="10" key="1">
    <citation type="submission" date="2020-01" db="EMBL/GenBank/DDBJ databases">
        <title>Genome sequence of Kobresia littledalei, the first chromosome-level genome in the family Cyperaceae.</title>
        <authorList>
            <person name="Qu G."/>
        </authorList>
    </citation>
    <scope>NUCLEOTIDE SEQUENCE</scope>
    <source>
        <strain evidence="10">C.B.Clarke</strain>
        <tissue evidence="10">Leaf</tissue>
    </source>
</reference>
<dbReference type="InterPro" id="IPR038718">
    <property type="entry name" value="SNF2-like_sf"/>
</dbReference>
<dbReference type="GO" id="GO:0044027">
    <property type="term" value="P:negative regulation of gene expression via chromosomal CpG island methylation"/>
    <property type="evidence" value="ECO:0007669"/>
    <property type="project" value="TreeGrafter"/>
</dbReference>
<dbReference type="GO" id="GO:0003677">
    <property type="term" value="F:DNA binding"/>
    <property type="evidence" value="ECO:0007669"/>
    <property type="project" value="UniProtKB-KW"/>
</dbReference>
<evidence type="ECO:0000256" key="8">
    <source>
        <dbReference type="ARBA" id="ARBA00023242"/>
    </source>
</evidence>
<keyword evidence="6" id="KW-0677">Repeat</keyword>
<evidence type="ECO:0000256" key="2">
    <source>
        <dbReference type="ARBA" id="ARBA00011975"/>
    </source>
</evidence>
<keyword evidence="3" id="KW-0489">Methyltransferase</keyword>
<organism evidence="10 11">
    <name type="scientific">Carex littledalei</name>
    <dbReference type="NCBI Taxonomy" id="544730"/>
    <lineage>
        <taxon>Eukaryota</taxon>
        <taxon>Viridiplantae</taxon>
        <taxon>Streptophyta</taxon>
        <taxon>Embryophyta</taxon>
        <taxon>Tracheophyta</taxon>
        <taxon>Spermatophyta</taxon>
        <taxon>Magnoliopsida</taxon>
        <taxon>Liliopsida</taxon>
        <taxon>Poales</taxon>
        <taxon>Cyperaceae</taxon>
        <taxon>Cyperoideae</taxon>
        <taxon>Cariceae</taxon>
        <taxon>Carex</taxon>
        <taxon>Carex subgen. Euthyceras</taxon>
    </lineage>
</organism>
<keyword evidence="4" id="KW-0808">Transferase</keyword>
<dbReference type="GO" id="GO:0005524">
    <property type="term" value="F:ATP binding"/>
    <property type="evidence" value="ECO:0007669"/>
    <property type="project" value="InterPro"/>
</dbReference>
<keyword evidence="11" id="KW-1185">Reference proteome</keyword>
<dbReference type="GO" id="GO:0003886">
    <property type="term" value="F:DNA (cytosine-5-)-methyltransferase activity"/>
    <property type="evidence" value="ECO:0007669"/>
    <property type="project" value="UniProtKB-EC"/>
</dbReference>
<evidence type="ECO:0000256" key="6">
    <source>
        <dbReference type="ARBA" id="ARBA00022737"/>
    </source>
</evidence>
<keyword evidence="7" id="KW-0238">DNA-binding</keyword>
<accession>A0A833R9J9</accession>
<proteinExistence type="predicted"/>
<evidence type="ECO:0000256" key="7">
    <source>
        <dbReference type="ARBA" id="ARBA00023125"/>
    </source>
</evidence>
<evidence type="ECO:0000256" key="5">
    <source>
        <dbReference type="ARBA" id="ARBA00022691"/>
    </source>
</evidence>
<evidence type="ECO:0000313" key="11">
    <source>
        <dbReference type="Proteomes" id="UP000623129"/>
    </source>
</evidence>
<dbReference type="InterPro" id="IPR001525">
    <property type="entry name" value="C5_MeTfrase"/>
</dbReference>
<dbReference type="OrthoDB" id="5857104at2759"/>
<feature type="region of interest" description="Disordered" evidence="9">
    <location>
        <begin position="1"/>
        <end position="28"/>
    </location>
</feature>
<dbReference type="Gene3D" id="3.40.50.150">
    <property type="entry name" value="Vaccinia Virus protein VP39"/>
    <property type="match status" value="1"/>
</dbReference>
<feature type="compositionally biased region" description="Polar residues" evidence="9">
    <location>
        <begin position="1"/>
        <end position="12"/>
    </location>
</feature>
<dbReference type="PANTHER" id="PTHR10629">
    <property type="entry name" value="CYTOSINE-SPECIFIC METHYLTRANSFERASE"/>
    <property type="match status" value="1"/>
</dbReference>
<dbReference type="InterPro" id="IPR031303">
    <property type="entry name" value="C5_meth_CS"/>
</dbReference>
<dbReference type="EC" id="2.1.1.37" evidence="2"/>